<keyword evidence="1" id="KW-1133">Transmembrane helix</keyword>
<sequence>MKKLGLLRLFICLPLIALIIPNVTESLINPNYKVPIIHVITGAALVVAIGICTIIIYYLQKQQLKVQYQRNKN</sequence>
<name>A0A5B8W7Z1_9SPHI</name>
<proteinExistence type="predicted"/>
<organism evidence="2 3">
    <name type="scientific">Mucilaginibacter ginsenosidivorax</name>
    <dbReference type="NCBI Taxonomy" id="862126"/>
    <lineage>
        <taxon>Bacteria</taxon>
        <taxon>Pseudomonadati</taxon>
        <taxon>Bacteroidota</taxon>
        <taxon>Sphingobacteriia</taxon>
        <taxon>Sphingobacteriales</taxon>
        <taxon>Sphingobacteriaceae</taxon>
        <taxon>Mucilaginibacter</taxon>
    </lineage>
</organism>
<keyword evidence="1" id="KW-0472">Membrane</keyword>
<dbReference type="KEGG" id="mgk:FSB76_25235"/>
<dbReference type="RefSeq" id="WP_147058362.1">
    <property type="nucleotide sequence ID" value="NZ_CP042437.1"/>
</dbReference>
<keyword evidence="3" id="KW-1185">Reference proteome</keyword>
<dbReference type="AlphaFoldDB" id="A0A5B8W7Z1"/>
<evidence type="ECO:0000313" key="3">
    <source>
        <dbReference type="Proteomes" id="UP000321362"/>
    </source>
</evidence>
<accession>A0A5B8W7Z1</accession>
<evidence type="ECO:0000313" key="2">
    <source>
        <dbReference type="EMBL" id="QEC79095.1"/>
    </source>
</evidence>
<reference evidence="2 3" key="1">
    <citation type="journal article" date="2013" name="J. Microbiol.">
        <title>Mucilaginibacter ginsenosidivorax sp. nov., with ginsenoside converting activity isolated from sediment.</title>
        <authorList>
            <person name="Kim J.K."/>
            <person name="Choi T.E."/>
            <person name="Liu Q.M."/>
            <person name="Park H.Y."/>
            <person name="Yi T.H."/>
            <person name="Yoon M.H."/>
            <person name="Kim S.C."/>
            <person name="Im W.T."/>
        </authorList>
    </citation>
    <scope>NUCLEOTIDE SEQUENCE [LARGE SCALE GENOMIC DNA]</scope>
    <source>
        <strain evidence="2 3">KHI28</strain>
    </source>
</reference>
<feature type="transmembrane region" description="Helical" evidence="1">
    <location>
        <begin position="36"/>
        <end position="59"/>
    </location>
</feature>
<evidence type="ECO:0000256" key="1">
    <source>
        <dbReference type="SAM" id="Phobius"/>
    </source>
</evidence>
<dbReference type="Proteomes" id="UP000321362">
    <property type="component" value="Chromosome"/>
</dbReference>
<gene>
    <name evidence="2" type="ORF">FSB76_25235</name>
</gene>
<protein>
    <submittedName>
        <fullName evidence="2">Uncharacterized protein</fullName>
    </submittedName>
</protein>
<keyword evidence="1" id="KW-0812">Transmembrane</keyword>
<dbReference type="OrthoDB" id="799230at2"/>
<dbReference type="EMBL" id="CP042437">
    <property type="protein sequence ID" value="QEC79095.1"/>
    <property type="molecule type" value="Genomic_DNA"/>
</dbReference>